<reference evidence="2" key="1">
    <citation type="journal article" date="2013" name="Nature">
        <title>The genomes of four tapeworm species reveal adaptations to parasitism.</title>
        <authorList>
            <person name="Tsai I.J."/>
            <person name="Zarowiecki M."/>
            <person name="Holroyd N."/>
            <person name="Garciarrubio A."/>
            <person name="Sanchez-Flores A."/>
            <person name="Brooks K.L."/>
            <person name="Tracey A."/>
            <person name="Bobes R.J."/>
            <person name="Fragoso G."/>
            <person name="Sciutto E."/>
            <person name="Aslett M."/>
            <person name="Beasley H."/>
            <person name="Bennett H.M."/>
            <person name="Cai J."/>
            <person name="Camicia F."/>
            <person name="Clark R."/>
            <person name="Cucher M."/>
            <person name="De Silva N."/>
            <person name="Day T.A."/>
            <person name="Deplazes P."/>
            <person name="Estrada K."/>
            <person name="Fernandez C."/>
            <person name="Holland P.W."/>
            <person name="Hou J."/>
            <person name="Hu S."/>
            <person name="Huckvale T."/>
            <person name="Hung S.S."/>
            <person name="Kamenetzky L."/>
            <person name="Keane J.A."/>
            <person name="Kiss F."/>
            <person name="Koziol U."/>
            <person name="Lambert O."/>
            <person name="Liu K."/>
            <person name="Luo X."/>
            <person name="Luo Y."/>
            <person name="Macchiaroli N."/>
            <person name="Nichol S."/>
            <person name="Paps J."/>
            <person name="Parkinson J."/>
            <person name="Pouchkina-Stantcheva N."/>
            <person name="Riddiford N."/>
            <person name="Rosenzvit M."/>
            <person name="Salinas G."/>
            <person name="Wasmuth J.D."/>
            <person name="Zamanian M."/>
            <person name="Zheng Y."/>
            <person name="Cai X."/>
            <person name="Soberon X."/>
            <person name="Olson P.D."/>
            <person name="Laclette J.P."/>
            <person name="Brehm K."/>
            <person name="Berriman M."/>
            <person name="Garciarrubio A."/>
            <person name="Bobes R.J."/>
            <person name="Fragoso G."/>
            <person name="Sanchez-Flores A."/>
            <person name="Estrada K."/>
            <person name="Cevallos M.A."/>
            <person name="Morett E."/>
            <person name="Gonzalez V."/>
            <person name="Portillo T."/>
            <person name="Ochoa-Leyva A."/>
            <person name="Jose M.V."/>
            <person name="Sciutto E."/>
            <person name="Landa A."/>
            <person name="Jimenez L."/>
            <person name="Valdes V."/>
            <person name="Carrero J.C."/>
            <person name="Larralde C."/>
            <person name="Morales-Montor J."/>
            <person name="Limon-Lason J."/>
            <person name="Soberon X."/>
            <person name="Laclette J.P."/>
        </authorList>
    </citation>
    <scope>NUCLEOTIDE SEQUENCE [LARGE SCALE GENOMIC DNA]</scope>
</reference>
<reference evidence="2" key="2">
    <citation type="submission" date="2015-11" db="EMBL/GenBank/DDBJ databases">
        <authorList>
            <person name="Zhang Y."/>
            <person name="Guo Z."/>
        </authorList>
    </citation>
    <scope>NUCLEOTIDE SEQUENCE</scope>
</reference>
<feature type="region of interest" description="Disordered" evidence="1">
    <location>
        <begin position="19"/>
        <end position="38"/>
    </location>
</feature>
<feature type="compositionally biased region" description="Basic and acidic residues" evidence="1">
    <location>
        <begin position="19"/>
        <end position="28"/>
    </location>
</feature>
<evidence type="ECO:0000256" key="1">
    <source>
        <dbReference type="SAM" id="MobiDB-lite"/>
    </source>
</evidence>
<keyword evidence="3" id="KW-1185">Reference proteome</keyword>
<dbReference type="GO" id="GO:0005882">
    <property type="term" value="C:intermediate filament"/>
    <property type="evidence" value="ECO:0007669"/>
    <property type="project" value="UniProtKB-KW"/>
</dbReference>
<evidence type="ECO:0000313" key="2">
    <source>
        <dbReference type="EMBL" id="CUT99820.1"/>
    </source>
</evidence>
<dbReference type="OrthoDB" id="10611241at2759"/>
<protein>
    <submittedName>
        <fullName evidence="2">Keratin associated protein 9 1</fullName>
    </submittedName>
</protein>
<dbReference type="EMBL" id="LN902849">
    <property type="protein sequence ID" value="CUT99820.1"/>
    <property type="molecule type" value="Genomic_DNA"/>
</dbReference>
<sequence length="161" mass="17479">MVESIEARGAGLSRGEYRADEKGIKGDTSEQASEYQRKQGDNQRNGIWWLAVFISVEVGTVDWCHTGLAVWWCCWLLQIHESVCGKTRSWFPSTTEMANPTTGHIAALQPTIRATGHTTCPIASPQTATPTTGHIAAPQATSPTASHIAANTRTPFLLQST</sequence>
<dbReference type="Proteomes" id="UP000017246">
    <property type="component" value="Unassembled WGS sequence"/>
</dbReference>
<dbReference type="AlphaFoldDB" id="A0A0S4MNQ3"/>
<evidence type="ECO:0000313" key="3">
    <source>
        <dbReference type="Proteomes" id="UP000017246"/>
    </source>
</evidence>
<organism evidence="2 3">
    <name type="scientific">Echinococcus multilocularis</name>
    <name type="common">Fox tapeworm</name>
    <dbReference type="NCBI Taxonomy" id="6211"/>
    <lineage>
        <taxon>Eukaryota</taxon>
        <taxon>Metazoa</taxon>
        <taxon>Spiralia</taxon>
        <taxon>Lophotrochozoa</taxon>
        <taxon>Platyhelminthes</taxon>
        <taxon>Cestoda</taxon>
        <taxon>Eucestoda</taxon>
        <taxon>Cyclophyllidea</taxon>
        <taxon>Taeniidae</taxon>
        <taxon>Echinococcus</taxon>
    </lineage>
</organism>
<keyword evidence="2" id="KW-0416">Keratin</keyword>
<accession>A0A0S4MNQ3</accession>
<name>A0A0S4MNQ3_ECHMU</name>
<proteinExistence type="predicted"/>